<evidence type="ECO:0000256" key="5">
    <source>
        <dbReference type="ARBA" id="ARBA00022989"/>
    </source>
</evidence>
<dbReference type="Proteomes" id="UP000249808">
    <property type="component" value="Unassembled WGS sequence"/>
</dbReference>
<name>A0A327ZUW1_9STAP</name>
<dbReference type="GO" id="GO:0005886">
    <property type="term" value="C:plasma membrane"/>
    <property type="evidence" value="ECO:0007669"/>
    <property type="project" value="UniProtKB-SubCell"/>
</dbReference>
<evidence type="ECO:0000259" key="11">
    <source>
        <dbReference type="Pfam" id="PF00999"/>
    </source>
</evidence>
<keyword evidence="5 10" id="KW-1133">Transmembrane helix</keyword>
<dbReference type="InterPro" id="IPR018422">
    <property type="entry name" value="Cation/H_exchanger_CPA1"/>
</dbReference>
<dbReference type="InterPro" id="IPR004705">
    <property type="entry name" value="Cation/H_exchanger_CPA1_bac"/>
</dbReference>
<feature type="transmembrane region" description="Helical" evidence="10">
    <location>
        <begin position="31"/>
        <end position="49"/>
    </location>
</feature>
<keyword evidence="4 10" id="KW-0812">Transmembrane</keyword>
<evidence type="ECO:0000256" key="1">
    <source>
        <dbReference type="ARBA" id="ARBA00004651"/>
    </source>
</evidence>
<dbReference type="Pfam" id="PF00999">
    <property type="entry name" value="Na_H_Exchanger"/>
    <property type="match status" value="1"/>
</dbReference>
<evidence type="ECO:0000256" key="6">
    <source>
        <dbReference type="ARBA" id="ARBA00023053"/>
    </source>
</evidence>
<evidence type="ECO:0000256" key="4">
    <source>
        <dbReference type="ARBA" id="ARBA00022692"/>
    </source>
</evidence>
<evidence type="ECO:0000256" key="9">
    <source>
        <dbReference type="ARBA" id="ARBA00023201"/>
    </source>
</evidence>
<feature type="transmembrane region" description="Helical" evidence="10">
    <location>
        <begin position="237"/>
        <end position="254"/>
    </location>
</feature>
<feature type="transmembrane region" description="Helical" evidence="10">
    <location>
        <begin position="6"/>
        <end position="24"/>
    </location>
</feature>
<gene>
    <name evidence="12" type="ORF">BHU61_00985</name>
</gene>
<feature type="transmembrane region" description="Helical" evidence="10">
    <location>
        <begin position="55"/>
        <end position="72"/>
    </location>
</feature>
<evidence type="ECO:0000256" key="10">
    <source>
        <dbReference type="RuleBase" id="RU366002"/>
    </source>
</evidence>
<keyword evidence="10" id="KW-0050">Antiport</keyword>
<evidence type="ECO:0000256" key="2">
    <source>
        <dbReference type="ARBA" id="ARBA00022448"/>
    </source>
</evidence>
<evidence type="ECO:0000256" key="8">
    <source>
        <dbReference type="ARBA" id="ARBA00023136"/>
    </source>
</evidence>
<keyword evidence="2 10" id="KW-0813">Transport</keyword>
<dbReference type="InterPro" id="IPR006153">
    <property type="entry name" value="Cation/H_exchanger_TM"/>
</dbReference>
<comment type="caution">
    <text evidence="12">The sequence shown here is derived from an EMBL/GenBank/DDBJ whole genome shotgun (WGS) entry which is preliminary data.</text>
</comment>
<feature type="transmembrane region" description="Helical" evidence="10">
    <location>
        <begin position="365"/>
        <end position="386"/>
    </location>
</feature>
<dbReference type="NCBIfam" id="TIGR00831">
    <property type="entry name" value="a_cpa1"/>
    <property type="match status" value="1"/>
</dbReference>
<feature type="transmembrane region" description="Helical" evidence="10">
    <location>
        <begin position="313"/>
        <end position="334"/>
    </location>
</feature>
<evidence type="ECO:0000313" key="13">
    <source>
        <dbReference type="Proteomes" id="UP000249808"/>
    </source>
</evidence>
<dbReference type="GO" id="GO:0051453">
    <property type="term" value="P:regulation of intracellular pH"/>
    <property type="evidence" value="ECO:0007669"/>
    <property type="project" value="TreeGrafter"/>
</dbReference>
<evidence type="ECO:0000256" key="3">
    <source>
        <dbReference type="ARBA" id="ARBA00022475"/>
    </source>
</evidence>
<keyword evidence="8 10" id="KW-0472">Membrane</keyword>
<proteinExistence type="inferred from homology"/>
<feature type="transmembrane region" description="Helical" evidence="10">
    <location>
        <begin position="109"/>
        <end position="134"/>
    </location>
</feature>
<keyword evidence="3 10" id="KW-1003">Cell membrane</keyword>
<comment type="similarity">
    <text evidence="10">Belongs to the monovalent cation:proton antiporter 1 (CPA1) transporter (TC 2.A.36) family.</text>
</comment>
<dbReference type="AlphaFoldDB" id="A0A327ZUW1"/>
<evidence type="ECO:0000313" key="12">
    <source>
        <dbReference type="EMBL" id="RAK46052.1"/>
    </source>
</evidence>
<comment type="function">
    <text evidence="10">Na(+)/H(+) antiporter that extrudes sodium in exchange for external protons.</text>
</comment>
<dbReference type="PANTHER" id="PTHR10110:SF86">
    <property type="entry name" value="SODIUM_HYDROGEN EXCHANGER 7"/>
    <property type="match status" value="1"/>
</dbReference>
<feature type="domain" description="Cation/H+ exchanger transmembrane" evidence="11">
    <location>
        <begin position="12"/>
        <end position="424"/>
    </location>
</feature>
<sequence length="680" mass="77473">MESFIIILSLVFAIIVSTIVNYYFPKVPLAFIQIIIGMLIFLTPVPLHVEFEPELFLMGIIAPLLFLEGYHVSRLTFIKYLKPIILMAMGLVFTTVIGLGYIVHWMMPFLPLAASFALAAIICPTDAVAVQAIAKGKKLPKGLMTILEGESLLNDAAGILSFKIALLALTTGAFSVSESVSQFFIATVGGLLIGLFVGLLFVQLRIFLIRKGFFNEYIFILIQLLTPFIIYVIAEQVHASGVIAAVIGGIVHGIERDRMSQATTRLQMGYNNTWGLLSTVLNGFVFTLLGYLIPEVTTSLVEHGNEDIFSTVMYMLIIALLVYFFRFIWVFFLYDMFYIRESRFERILKRENIDQKEVRPNRFKYALIATVCGVHGTISMAIALTIPREIVNGEVFNYRDNLLFIAAGVIVISLVVAQIFLPILTPKVKEAVDESMLSFNDARIKLKEYGIKYIHDNTTEENSMIAGNLIRQYTMQVGFYSEVTDRNHSPKEIDRLHAIAMNVEMKTLDEMIDSNEITQSSFNNYVQYIERSKIFHSTNFFRRMLFLFRMHRKRKEFANRINQASSLSIKNNLYEIQKIAARVHYNVVQRLSEEMTLDNRVEIALVSDNYLNRVNQLKRNATSETLEDDETLFALDVLNAEKDLVNRLLARGKITTSLAVELRQSINYDEMMLLDTYEDD</sequence>
<comment type="subcellular location">
    <subcellularLocation>
        <location evidence="1 10">Cell membrane</location>
        <topology evidence="1 10">Multi-pass membrane protein</topology>
    </subcellularLocation>
</comment>
<dbReference type="EMBL" id="PZJH01000001">
    <property type="protein sequence ID" value="RAK46052.1"/>
    <property type="molecule type" value="Genomic_DNA"/>
</dbReference>
<feature type="transmembrane region" description="Helical" evidence="10">
    <location>
        <begin position="274"/>
        <end position="293"/>
    </location>
</feature>
<keyword evidence="13" id="KW-1185">Reference proteome</keyword>
<keyword evidence="6 10" id="KW-0915">Sodium</keyword>
<reference evidence="12 13" key="1">
    <citation type="journal article" date="2018" name="Front. Microbiol.">
        <title>Description and Comparative Genomics of Macrococcus caseolyticus subsp. hominis subsp. nov., Macrococcus goetzii sp. nov., Macrococcus epidermidis sp. nov., and Macrococcus bohemicus sp. nov., Novel Macrococci From Human Clinical Material With Virulence Potential and Suspected Uptake of Foreign DNA by Natural Transformation.</title>
        <authorList>
            <person name="Maslanova I."/>
            <person name="Wertheimer Z."/>
            <person name="Sedlacek I."/>
            <person name="Svec P."/>
            <person name="Indrakova A."/>
            <person name="Kovarovic V."/>
            <person name="Schumann P."/>
            <person name="Sproer C."/>
            <person name="Kralova S."/>
            <person name="Sedo O."/>
            <person name="Kristofova L."/>
            <person name="Vrbovska V."/>
            <person name="Fuzik T."/>
            <person name="Petras P."/>
            <person name="Zdrahal Z."/>
            <person name="Ruzickova V."/>
            <person name="Doskar J."/>
            <person name="Pantucek R."/>
        </authorList>
    </citation>
    <scope>NUCLEOTIDE SEQUENCE [LARGE SCALE GENOMIC DNA]</scope>
    <source>
        <strain evidence="12 13">01/688</strain>
    </source>
</reference>
<evidence type="ECO:0000256" key="7">
    <source>
        <dbReference type="ARBA" id="ARBA00023065"/>
    </source>
</evidence>
<dbReference type="Gene3D" id="6.10.140.1330">
    <property type="match status" value="1"/>
</dbReference>
<dbReference type="PANTHER" id="PTHR10110">
    <property type="entry name" value="SODIUM/HYDROGEN EXCHANGER"/>
    <property type="match status" value="1"/>
</dbReference>
<dbReference type="GO" id="GO:0015385">
    <property type="term" value="F:sodium:proton antiporter activity"/>
    <property type="evidence" value="ECO:0007669"/>
    <property type="project" value="InterPro"/>
</dbReference>
<feature type="transmembrane region" description="Helical" evidence="10">
    <location>
        <begin position="402"/>
        <end position="421"/>
    </location>
</feature>
<protein>
    <submittedName>
        <fullName evidence="12">Na+/H+ antiporter</fullName>
    </submittedName>
</protein>
<feature type="transmembrane region" description="Helical" evidence="10">
    <location>
        <begin position="214"/>
        <end position="231"/>
    </location>
</feature>
<dbReference type="RefSeq" id="WP_111714222.1">
    <property type="nucleotide sequence ID" value="NZ_CP073819.1"/>
</dbReference>
<feature type="transmembrane region" description="Helical" evidence="10">
    <location>
        <begin position="183"/>
        <end position="202"/>
    </location>
</feature>
<keyword evidence="9 10" id="KW-0739">Sodium transport</keyword>
<organism evidence="12 13">
    <name type="scientific">Macrococcus epidermidis</name>
    <dbReference type="NCBI Taxonomy" id="1902580"/>
    <lineage>
        <taxon>Bacteria</taxon>
        <taxon>Bacillati</taxon>
        <taxon>Bacillota</taxon>
        <taxon>Bacilli</taxon>
        <taxon>Bacillales</taxon>
        <taxon>Staphylococcaceae</taxon>
        <taxon>Macrococcus</taxon>
    </lineage>
</organism>
<keyword evidence="7 10" id="KW-0406">Ion transport</keyword>
<dbReference type="GO" id="GO:0015386">
    <property type="term" value="F:potassium:proton antiporter activity"/>
    <property type="evidence" value="ECO:0007669"/>
    <property type="project" value="TreeGrafter"/>
</dbReference>
<feature type="transmembrane region" description="Helical" evidence="10">
    <location>
        <begin position="84"/>
        <end position="103"/>
    </location>
</feature>
<dbReference type="GO" id="GO:0098719">
    <property type="term" value="P:sodium ion import across plasma membrane"/>
    <property type="evidence" value="ECO:0007669"/>
    <property type="project" value="TreeGrafter"/>
</dbReference>
<accession>A0A327ZUW1</accession>